<protein>
    <submittedName>
        <fullName evidence="1">Uncharacterized protein</fullName>
    </submittedName>
</protein>
<accession>A0A4Z2GDB3</accession>
<name>A0A4Z2GDB3_9TELE</name>
<gene>
    <name evidence="1" type="ORF">EYF80_038609</name>
</gene>
<dbReference type="OrthoDB" id="8980733at2759"/>
<keyword evidence="2" id="KW-1185">Reference proteome</keyword>
<dbReference type="Proteomes" id="UP000314294">
    <property type="component" value="Unassembled WGS sequence"/>
</dbReference>
<evidence type="ECO:0000313" key="1">
    <source>
        <dbReference type="EMBL" id="TNN51191.1"/>
    </source>
</evidence>
<sequence length="184" mass="21023">MLMTTRRKMLLNMLRNITEEANLHMKRPKTHSSMTTLMMLNGRKAQKTKSEMARLRYQVVLTVFFILKPEIQMTRAFPKKPSRKMATLTTRTVSRRSQQFDGGYSISFHSCQTIMYSSPRAADSLKDLTSIVLLPSPAACLSASLPSAEETYNSIGSGTKPGINLHHHRRSQLVEMPQRHIHYE</sequence>
<reference evidence="1 2" key="1">
    <citation type="submission" date="2019-03" db="EMBL/GenBank/DDBJ databases">
        <title>First draft genome of Liparis tanakae, snailfish: a comprehensive survey of snailfish specific genes.</title>
        <authorList>
            <person name="Kim W."/>
            <person name="Song I."/>
            <person name="Jeong J.-H."/>
            <person name="Kim D."/>
            <person name="Kim S."/>
            <person name="Ryu S."/>
            <person name="Song J.Y."/>
            <person name="Lee S.K."/>
        </authorList>
    </citation>
    <scope>NUCLEOTIDE SEQUENCE [LARGE SCALE GENOMIC DNA]</scope>
    <source>
        <tissue evidence="1">Muscle</tissue>
    </source>
</reference>
<proteinExistence type="predicted"/>
<organism evidence="1 2">
    <name type="scientific">Liparis tanakae</name>
    <name type="common">Tanaka's snailfish</name>
    <dbReference type="NCBI Taxonomy" id="230148"/>
    <lineage>
        <taxon>Eukaryota</taxon>
        <taxon>Metazoa</taxon>
        <taxon>Chordata</taxon>
        <taxon>Craniata</taxon>
        <taxon>Vertebrata</taxon>
        <taxon>Euteleostomi</taxon>
        <taxon>Actinopterygii</taxon>
        <taxon>Neopterygii</taxon>
        <taxon>Teleostei</taxon>
        <taxon>Neoteleostei</taxon>
        <taxon>Acanthomorphata</taxon>
        <taxon>Eupercaria</taxon>
        <taxon>Perciformes</taxon>
        <taxon>Cottioidei</taxon>
        <taxon>Cottales</taxon>
        <taxon>Liparidae</taxon>
        <taxon>Liparis</taxon>
    </lineage>
</organism>
<dbReference type="EMBL" id="SRLO01000591">
    <property type="protein sequence ID" value="TNN51191.1"/>
    <property type="molecule type" value="Genomic_DNA"/>
</dbReference>
<comment type="caution">
    <text evidence="1">The sequence shown here is derived from an EMBL/GenBank/DDBJ whole genome shotgun (WGS) entry which is preliminary data.</text>
</comment>
<evidence type="ECO:0000313" key="2">
    <source>
        <dbReference type="Proteomes" id="UP000314294"/>
    </source>
</evidence>
<dbReference type="AlphaFoldDB" id="A0A4Z2GDB3"/>